<accession>A0A3P7J0Z0</accession>
<proteinExistence type="predicted"/>
<evidence type="ECO:0008006" key="3">
    <source>
        <dbReference type="Google" id="ProtNLM"/>
    </source>
</evidence>
<evidence type="ECO:0000313" key="2">
    <source>
        <dbReference type="Proteomes" id="UP000270094"/>
    </source>
</evidence>
<dbReference type="InterPro" id="IPR035940">
    <property type="entry name" value="CAP_sf"/>
</dbReference>
<reference evidence="1 2" key="1">
    <citation type="submission" date="2018-11" db="EMBL/GenBank/DDBJ databases">
        <authorList>
            <consortium name="Pathogen Informatics"/>
        </authorList>
    </citation>
    <scope>NUCLEOTIDE SEQUENCE [LARGE SCALE GENOMIC DNA]</scope>
</reference>
<protein>
    <recommendedName>
        <fullName evidence="3">SCP domain-containing protein</fullName>
    </recommendedName>
</protein>
<dbReference type="EMBL" id="UYYB01033681">
    <property type="protein sequence ID" value="VDM74023.1"/>
    <property type="molecule type" value="Genomic_DNA"/>
</dbReference>
<name>A0A3P7J0Z0_STRVU</name>
<dbReference type="Proteomes" id="UP000270094">
    <property type="component" value="Unassembled WGS sequence"/>
</dbReference>
<dbReference type="OrthoDB" id="10512243at2759"/>
<keyword evidence="2" id="KW-1185">Reference proteome</keyword>
<dbReference type="SUPFAM" id="SSF55797">
    <property type="entry name" value="PR-1-like"/>
    <property type="match status" value="1"/>
</dbReference>
<feature type="non-terminal residue" evidence="1">
    <location>
        <position position="96"/>
    </location>
</feature>
<sequence>MDKSDSLTAPCSVNPAGNRMCPNNVGMTDAERTWVTNAHNEKRSLLARGLIRNGKNPRNKNLPRAYYMPRMTYDCRAEADAIAYAQLCTMMKSDER</sequence>
<dbReference type="AlphaFoldDB" id="A0A3P7J0Z0"/>
<gene>
    <name evidence="1" type="ORF">SVUK_LOCUS9021</name>
</gene>
<evidence type="ECO:0000313" key="1">
    <source>
        <dbReference type="EMBL" id="VDM74023.1"/>
    </source>
</evidence>
<organism evidence="1 2">
    <name type="scientific">Strongylus vulgaris</name>
    <name type="common">Blood worm</name>
    <dbReference type="NCBI Taxonomy" id="40348"/>
    <lineage>
        <taxon>Eukaryota</taxon>
        <taxon>Metazoa</taxon>
        <taxon>Ecdysozoa</taxon>
        <taxon>Nematoda</taxon>
        <taxon>Chromadorea</taxon>
        <taxon>Rhabditida</taxon>
        <taxon>Rhabditina</taxon>
        <taxon>Rhabditomorpha</taxon>
        <taxon>Strongyloidea</taxon>
        <taxon>Strongylidae</taxon>
        <taxon>Strongylus</taxon>
    </lineage>
</organism>
<dbReference type="Gene3D" id="3.40.33.10">
    <property type="entry name" value="CAP"/>
    <property type="match status" value="1"/>
</dbReference>